<dbReference type="InterPro" id="IPR003029">
    <property type="entry name" value="S1_domain"/>
</dbReference>
<evidence type="ECO:0000313" key="10">
    <source>
        <dbReference type="EMBL" id="MDY5154046.1"/>
    </source>
</evidence>
<evidence type="ECO:0000313" key="12">
    <source>
        <dbReference type="Proteomes" id="UP000182744"/>
    </source>
</evidence>
<keyword evidence="5 7" id="KW-0805">Transcription regulation</keyword>
<accession>A0A1G6ZGG3</accession>
<reference evidence="12" key="2">
    <citation type="submission" date="2016-10" db="EMBL/GenBank/DDBJ databases">
        <authorList>
            <person name="Varghese N."/>
        </authorList>
    </citation>
    <scope>NUCLEOTIDE SEQUENCE [LARGE SCALE GENOMIC DNA]</scope>
    <source>
        <strain evidence="12">DSM 20639</strain>
    </source>
</reference>
<feature type="domain" description="S1 motif" evidence="9">
    <location>
        <begin position="114"/>
        <end position="183"/>
    </location>
</feature>
<reference evidence="11" key="1">
    <citation type="submission" date="2016-10" db="EMBL/GenBank/DDBJ databases">
        <authorList>
            <person name="de Groot N.N."/>
        </authorList>
    </citation>
    <scope>NUCLEOTIDE SEQUENCE [LARGE SCALE GENOMIC DNA]</scope>
    <source>
        <strain evidence="11">DSM 20639</strain>
    </source>
</reference>
<dbReference type="InterPro" id="IPR004087">
    <property type="entry name" value="KH_dom"/>
</dbReference>
<dbReference type="CDD" id="cd02134">
    <property type="entry name" value="KH-II_NusA_rpt1"/>
    <property type="match status" value="1"/>
</dbReference>
<dbReference type="SUPFAM" id="SSF54814">
    <property type="entry name" value="Prokaryotic type KH domain (KH-domain type II)"/>
    <property type="match status" value="2"/>
</dbReference>
<sequence length="426" mass="45560">MDFKIQMNELRALETELGVSVDVLMTTIQDALLHAYMRMPGAVRGARVELDQKTGGVTVWAPEVDEEDNVIGEFDDTPNDFGRIATTTAKSVIAQRLREAEADRVLGSFKHKKGEIVSGVVQRRAGRDADSRDLIVDVGEHEAILRAEEQVPTEHLHRGDHIRALVLDVAVTPRGASVRLSRTHPDFVRRLFELEVPEIGDGTVELVALSREPGHRSKVAVWSADPSVNPKGACIGHNGQRVRAVTQELGGEKIDIVDYDDDPAVFIAESLSPAQVVRVDILSKDHRQSRAVVPDGQASLAIGKEAQNVRLAAKLTGWSIDIRKESDMAAGNYPEAQAARAAGIIAEPHEAAAEIAEPAEGAEPAEVAVAAEETVVTEPVEPAEATEAVEAVEVAAAAGTLDTPATTEAPATTDAPATTETAEKPE</sequence>
<evidence type="ECO:0000259" key="9">
    <source>
        <dbReference type="PROSITE" id="PS50126"/>
    </source>
</evidence>
<dbReference type="SMART" id="SM00322">
    <property type="entry name" value="KH"/>
    <property type="match status" value="2"/>
</dbReference>
<dbReference type="GO" id="GO:0005829">
    <property type="term" value="C:cytosol"/>
    <property type="evidence" value="ECO:0007669"/>
    <property type="project" value="TreeGrafter"/>
</dbReference>
<dbReference type="GO" id="GO:0031564">
    <property type="term" value="P:transcription antitermination"/>
    <property type="evidence" value="ECO:0007669"/>
    <property type="project" value="UniProtKB-UniRule"/>
</dbReference>
<dbReference type="InterPro" id="IPR013735">
    <property type="entry name" value="TF_NusA_N"/>
</dbReference>
<keyword evidence="1 7" id="KW-0806">Transcription termination</keyword>
<reference evidence="10" key="3">
    <citation type="submission" date="2023-10" db="EMBL/GenBank/DDBJ databases">
        <title>Whole Genome based description of the genera Actinobaculum and Actinotignum reveals a complex phylogenetic relationship within the species included in the genus Actinotignum.</title>
        <authorList>
            <person name="Jensen C.S."/>
            <person name="Dargis R."/>
            <person name="Kemp M."/>
            <person name="Christensen J.J."/>
        </authorList>
    </citation>
    <scope>NUCLEOTIDE SEQUENCE</scope>
    <source>
        <strain evidence="10">Actinobaculum_suis_CCUG19206T</strain>
    </source>
</reference>
<comment type="similarity">
    <text evidence="7">Belongs to the NusA family.</text>
</comment>
<dbReference type="Gene3D" id="3.30.1480.10">
    <property type="entry name" value="NusA, N-terminal domain"/>
    <property type="match status" value="1"/>
</dbReference>
<dbReference type="Proteomes" id="UP000182744">
    <property type="component" value="Unassembled WGS sequence"/>
</dbReference>
<gene>
    <name evidence="7 10" type="primary">nusA</name>
    <name evidence="10" type="ORF">R6G71_08345</name>
    <name evidence="11" type="ORF">SAMN05421878_101114</name>
</gene>
<evidence type="ECO:0000256" key="2">
    <source>
        <dbReference type="ARBA" id="ARBA00022490"/>
    </source>
</evidence>
<dbReference type="EMBL" id="JAWNFU010000005">
    <property type="protein sequence ID" value="MDY5154046.1"/>
    <property type="molecule type" value="Genomic_DNA"/>
</dbReference>
<keyword evidence="2 7" id="KW-0963">Cytoplasm</keyword>
<keyword evidence="4 7" id="KW-0694">RNA-binding</keyword>
<evidence type="ECO:0000256" key="7">
    <source>
        <dbReference type="HAMAP-Rule" id="MF_00945"/>
    </source>
</evidence>
<keyword evidence="6 7" id="KW-0804">Transcription</keyword>
<dbReference type="CDD" id="cd22529">
    <property type="entry name" value="KH-II_NusA_rpt2"/>
    <property type="match status" value="1"/>
</dbReference>
<dbReference type="PANTHER" id="PTHR22648">
    <property type="entry name" value="TRANSCRIPTION TERMINATION FACTOR NUSA"/>
    <property type="match status" value="1"/>
</dbReference>
<dbReference type="InterPro" id="IPR010213">
    <property type="entry name" value="TF_NusA"/>
</dbReference>
<keyword evidence="12" id="KW-1185">Reference proteome</keyword>
<evidence type="ECO:0000256" key="4">
    <source>
        <dbReference type="ARBA" id="ARBA00022884"/>
    </source>
</evidence>
<feature type="region of interest" description="Disordered" evidence="8">
    <location>
        <begin position="393"/>
        <end position="426"/>
    </location>
</feature>
<dbReference type="Pfam" id="PF26594">
    <property type="entry name" value="KH_NusA_2nd"/>
    <property type="match status" value="1"/>
</dbReference>
<dbReference type="Gene3D" id="3.30.300.20">
    <property type="match status" value="2"/>
</dbReference>
<dbReference type="InterPro" id="IPR058582">
    <property type="entry name" value="KH_NusA_2nd"/>
</dbReference>
<comment type="subcellular location">
    <subcellularLocation>
        <location evidence="7">Cytoplasm</location>
    </subcellularLocation>
</comment>
<dbReference type="InterPro" id="IPR025249">
    <property type="entry name" value="TF_NusA_KH_1st"/>
</dbReference>
<evidence type="ECO:0000256" key="6">
    <source>
        <dbReference type="ARBA" id="ARBA00023163"/>
    </source>
</evidence>
<dbReference type="EMBL" id="FNAU01000001">
    <property type="protein sequence ID" value="SDE01774.1"/>
    <property type="molecule type" value="Genomic_DNA"/>
</dbReference>
<dbReference type="InterPro" id="IPR012340">
    <property type="entry name" value="NA-bd_OB-fold"/>
</dbReference>
<dbReference type="PROSITE" id="PS50126">
    <property type="entry name" value="S1"/>
    <property type="match status" value="1"/>
</dbReference>
<dbReference type="SUPFAM" id="SSF50249">
    <property type="entry name" value="Nucleic acid-binding proteins"/>
    <property type="match status" value="1"/>
</dbReference>
<dbReference type="InterPro" id="IPR030842">
    <property type="entry name" value="TF_NusA_bacterial"/>
</dbReference>
<dbReference type="CDD" id="cd04455">
    <property type="entry name" value="S1_NusA"/>
    <property type="match status" value="1"/>
</dbReference>
<proteinExistence type="inferred from homology"/>
<evidence type="ECO:0000313" key="11">
    <source>
        <dbReference type="EMBL" id="SDE01774.1"/>
    </source>
</evidence>
<dbReference type="NCBIfam" id="TIGR01953">
    <property type="entry name" value="NusA"/>
    <property type="match status" value="1"/>
</dbReference>
<dbReference type="GO" id="GO:0003723">
    <property type="term" value="F:RNA binding"/>
    <property type="evidence" value="ECO:0007669"/>
    <property type="project" value="UniProtKB-UniRule"/>
</dbReference>
<dbReference type="RefSeq" id="WP_231583014.1">
    <property type="nucleotide sequence ID" value="NZ_FNAU01000001.1"/>
</dbReference>
<dbReference type="Proteomes" id="UP001273799">
    <property type="component" value="Unassembled WGS sequence"/>
</dbReference>
<dbReference type="InterPro" id="IPR009019">
    <property type="entry name" value="KH_sf_prok-type"/>
</dbReference>
<organism evidence="11 12">
    <name type="scientific">Actinobaculum suis</name>
    <dbReference type="NCBI Taxonomy" id="1657"/>
    <lineage>
        <taxon>Bacteria</taxon>
        <taxon>Bacillati</taxon>
        <taxon>Actinomycetota</taxon>
        <taxon>Actinomycetes</taxon>
        <taxon>Actinomycetales</taxon>
        <taxon>Actinomycetaceae</taxon>
        <taxon>Actinobaculum</taxon>
    </lineage>
</organism>
<comment type="subunit">
    <text evidence="7">Monomer. Binds directly to the core enzyme of the DNA-dependent RNA polymerase and to nascent RNA.</text>
</comment>
<keyword evidence="3 7" id="KW-0889">Transcription antitermination</keyword>
<dbReference type="SMART" id="SM00316">
    <property type="entry name" value="S1"/>
    <property type="match status" value="1"/>
</dbReference>
<dbReference type="HAMAP" id="MF_00945_B">
    <property type="entry name" value="NusA_B"/>
    <property type="match status" value="1"/>
</dbReference>
<comment type="function">
    <text evidence="7">Participates in both transcription termination and antitermination.</text>
</comment>
<dbReference type="AlphaFoldDB" id="A0A1G6ZGG3"/>
<dbReference type="PANTHER" id="PTHR22648:SF0">
    <property type="entry name" value="TRANSCRIPTION TERMINATION_ANTITERMINATION PROTEIN NUSA"/>
    <property type="match status" value="1"/>
</dbReference>
<dbReference type="InterPro" id="IPR036555">
    <property type="entry name" value="NusA_N_sf"/>
</dbReference>
<name>A0A1G6ZGG3_9ACTO</name>
<evidence type="ECO:0000256" key="5">
    <source>
        <dbReference type="ARBA" id="ARBA00023015"/>
    </source>
</evidence>
<evidence type="ECO:0000256" key="1">
    <source>
        <dbReference type="ARBA" id="ARBA00022472"/>
    </source>
</evidence>
<dbReference type="Pfam" id="PF08529">
    <property type="entry name" value="NusA_N"/>
    <property type="match status" value="2"/>
</dbReference>
<dbReference type="FunFam" id="3.30.300.20:FF:000005">
    <property type="entry name" value="Transcription termination/antitermination protein NusA"/>
    <property type="match status" value="1"/>
</dbReference>
<evidence type="ECO:0000256" key="8">
    <source>
        <dbReference type="SAM" id="MobiDB-lite"/>
    </source>
</evidence>
<dbReference type="InterPro" id="IPR015946">
    <property type="entry name" value="KH_dom-like_a/b"/>
</dbReference>
<dbReference type="Pfam" id="PF13184">
    <property type="entry name" value="KH_NusA_1st"/>
    <property type="match status" value="1"/>
</dbReference>
<feature type="compositionally biased region" description="Low complexity" evidence="8">
    <location>
        <begin position="393"/>
        <end position="420"/>
    </location>
</feature>
<dbReference type="FunFam" id="3.30.300.20:FF:000002">
    <property type="entry name" value="Transcription termination/antitermination protein NusA"/>
    <property type="match status" value="1"/>
</dbReference>
<protein>
    <recommendedName>
        <fullName evidence="7">Transcription termination/antitermination protein NusA</fullName>
    </recommendedName>
</protein>
<dbReference type="GO" id="GO:0003700">
    <property type="term" value="F:DNA-binding transcription factor activity"/>
    <property type="evidence" value="ECO:0007669"/>
    <property type="project" value="InterPro"/>
</dbReference>
<dbReference type="Gene3D" id="2.40.50.140">
    <property type="entry name" value="Nucleic acid-binding proteins"/>
    <property type="match status" value="1"/>
</dbReference>
<dbReference type="GO" id="GO:0006353">
    <property type="term" value="P:DNA-templated transcription termination"/>
    <property type="evidence" value="ECO:0007669"/>
    <property type="project" value="UniProtKB-UniRule"/>
</dbReference>
<evidence type="ECO:0000256" key="3">
    <source>
        <dbReference type="ARBA" id="ARBA00022814"/>
    </source>
</evidence>
<dbReference type="SUPFAM" id="SSF69705">
    <property type="entry name" value="Transcription factor NusA, N-terminal domain"/>
    <property type="match status" value="1"/>
</dbReference>